<proteinExistence type="predicted"/>
<name>A0A286P6U2_9BURK</name>
<keyword evidence="2" id="KW-0614">Plasmid</keyword>
<protein>
    <submittedName>
        <fullName evidence="2">Uncharacterized protein</fullName>
    </submittedName>
</protein>
<geneLocation type="plasmid" evidence="2">
    <name>pBC453</name>
</geneLocation>
<keyword evidence="1" id="KW-0812">Transmembrane</keyword>
<gene>
    <name evidence="2" type="ORF">BCCH1_80670</name>
</gene>
<feature type="transmembrane region" description="Helical" evidence="1">
    <location>
        <begin position="184"/>
        <end position="206"/>
    </location>
</feature>
<dbReference type="AlphaFoldDB" id="A0A286P6U2"/>
<reference evidence="2" key="1">
    <citation type="journal article" date="2016" name="Biosci. Biotechnol. Biochem.">
        <title>Bioconversion of AHX to AOH by resting cells of Burkholderia contaminans CH-1.</title>
        <authorList>
            <person name="Choi J.H."/>
            <person name="Kikuchi A."/>
            <person name="Pumkaeo P."/>
            <person name="Hirai H."/>
            <person name="Tokuyama S."/>
            <person name="Kawagishi H."/>
        </authorList>
    </citation>
    <scope>NUCLEOTIDE SEQUENCE</scope>
    <source>
        <strain evidence="2">CH-1</strain>
        <plasmid evidence="2">pBC453</plasmid>
    </source>
</reference>
<sequence>MLRGPRGAVEALYALQAEEATALRGEIRSVVAVLEAHNKRQDELLLLRQTADHQILATVEDLIKITGALKAVALSADSMPERVQSVLNSADITAIHKKLADALTVDIWAKLDASSDADSKRIEETFMRLERRVNAAVANIRDASLGKPSVPTVAPRGSLFERMMSRARRAYIHMLRASADVHKLAATFAFASVGLAALATLIRQLALIAAGN</sequence>
<accession>A0A286P6U2</accession>
<keyword evidence="1" id="KW-0472">Membrane</keyword>
<evidence type="ECO:0000313" key="2">
    <source>
        <dbReference type="EMBL" id="BBA45556.1"/>
    </source>
</evidence>
<dbReference type="EMBL" id="AP018360">
    <property type="protein sequence ID" value="BBA45556.1"/>
    <property type="molecule type" value="Genomic_DNA"/>
</dbReference>
<evidence type="ECO:0000256" key="1">
    <source>
        <dbReference type="SAM" id="Phobius"/>
    </source>
</evidence>
<organism evidence="2">
    <name type="scientific">Burkholderia contaminans</name>
    <dbReference type="NCBI Taxonomy" id="488447"/>
    <lineage>
        <taxon>Bacteria</taxon>
        <taxon>Pseudomonadati</taxon>
        <taxon>Pseudomonadota</taxon>
        <taxon>Betaproteobacteria</taxon>
        <taxon>Burkholderiales</taxon>
        <taxon>Burkholderiaceae</taxon>
        <taxon>Burkholderia</taxon>
        <taxon>Burkholderia cepacia complex</taxon>
    </lineage>
</organism>
<keyword evidence="1" id="KW-1133">Transmembrane helix</keyword>
<reference evidence="2" key="2">
    <citation type="journal article" date="2017" name="Genome Announc.">
        <title>High-Quality Draft Genome Sequence of Burkholderia contaminans CH-1, a Gram-Negative Bacterium That Metabolizes 2-Azahypoxanthine, a Plant Growth-Regulating Compound.</title>
        <authorList>
            <person name="Choi J.-H."/>
            <person name="Sugiura H."/>
            <person name="Moriuchi R."/>
            <person name="Kawagishi H."/>
            <person name="Dohra H."/>
        </authorList>
    </citation>
    <scope>NUCLEOTIDE SEQUENCE</scope>
    <source>
        <strain evidence="2">CH-1</strain>
        <plasmid evidence="2">pBC453</plasmid>
    </source>
</reference>